<dbReference type="InterPro" id="IPR036869">
    <property type="entry name" value="J_dom_sf"/>
</dbReference>
<dbReference type="CDD" id="cd06257">
    <property type="entry name" value="DnaJ"/>
    <property type="match status" value="1"/>
</dbReference>
<protein>
    <recommendedName>
        <fullName evidence="2">J domain-containing protein</fullName>
    </recommendedName>
</protein>
<gene>
    <name evidence="3" type="ORF">PG999_004386</name>
</gene>
<name>A0AAW0QZ34_9PEZI</name>
<dbReference type="Proteomes" id="UP001392437">
    <property type="component" value="Unassembled WGS sequence"/>
</dbReference>
<accession>A0AAW0QZ34</accession>
<evidence type="ECO:0000259" key="2">
    <source>
        <dbReference type="PROSITE" id="PS50076"/>
    </source>
</evidence>
<comment type="caution">
    <text evidence="3">The sequence shown here is derived from an EMBL/GenBank/DDBJ whole genome shotgun (WGS) entry which is preliminary data.</text>
</comment>
<evidence type="ECO:0000256" key="1">
    <source>
        <dbReference type="SAM" id="MobiDB-lite"/>
    </source>
</evidence>
<dbReference type="Pfam" id="PF00226">
    <property type="entry name" value="DnaJ"/>
    <property type="match status" value="1"/>
</dbReference>
<dbReference type="Gene3D" id="1.10.287.110">
    <property type="entry name" value="DnaJ domain"/>
    <property type="match status" value="1"/>
</dbReference>
<dbReference type="InterPro" id="IPR050817">
    <property type="entry name" value="DjlA_DnaK_co-chaperone"/>
</dbReference>
<dbReference type="InterPro" id="IPR001623">
    <property type="entry name" value="DnaJ_domain"/>
</dbReference>
<dbReference type="SUPFAM" id="SSF46565">
    <property type="entry name" value="Chaperone J-domain"/>
    <property type="match status" value="1"/>
</dbReference>
<feature type="region of interest" description="Disordered" evidence="1">
    <location>
        <begin position="320"/>
        <end position="347"/>
    </location>
</feature>
<dbReference type="PRINTS" id="PR00625">
    <property type="entry name" value="JDOMAIN"/>
</dbReference>
<organism evidence="3 4">
    <name type="scientific">Apiospora kogelbergensis</name>
    <dbReference type="NCBI Taxonomy" id="1337665"/>
    <lineage>
        <taxon>Eukaryota</taxon>
        <taxon>Fungi</taxon>
        <taxon>Dikarya</taxon>
        <taxon>Ascomycota</taxon>
        <taxon>Pezizomycotina</taxon>
        <taxon>Sordariomycetes</taxon>
        <taxon>Xylariomycetidae</taxon>
        <taxon>Amphisphaeriales</taxon>
        <taxon>Apiosporaceae</taxon>
        <taxon>Apiospora</taxon>
    </lineage>
</organism>
<feature type="region of interest" description="Disordered" evidence="1">
    <location>
        <begin position="72"/>
        <end position="102"/>
    </location>
</feature>
<dbReference type="PANTHER" id="PTHR24074">
    <property type="entry name" value="CO-CHAPERONE PROTEIN DJLA"/>
    <property type="match status" value="1"/>
</dbReference>
<dbReference type="EMBL" id="JAQQWP010000004">
    <property type="protein sequence ID" value="KAK8120266.1"/>
    <property type="molecule type" value="Genomic_DNA"/>
</dbReference>
<reference evidence="3 4" key="1">
    <citation type="submission" date="2023-01" db="EMBL/GenBank/DDBJ databases">
        <title>Analysis of 21 Apiospora genomes using comparative genomics revels a genus with tremendous synthesis potential of carbohydrate active enzymes and secondary metabolites.</title>
        <authorList>
            <person name="Sorensen T."/>
        </authorList>
    </citation>
    <scope>NUCLEOTIDE SEQUENCE [LARGE SCALE GENOMIC DNA]</scope>
    <source>
        <strain evidence="3 4">CBS 117206</strain>
    </source>
</reference>
<dbReference type="SMART" id="SM00271">
    <property type="entry name" value="DnaJ"/>
    <property type="match status" value="1"/>
</dbReference>
<sequence length="347" mass="40823">MGQVPDHYAILQVSQTASEDDIKKSYRRLVLRTHPDKCPDDTNASKRFQTVSESYKILSDPIKRAAYDLENRGKQYSPGQDRKPSDGFAGTTHAREDEPTDFESQEAEICEFWANILEKELASLRLMHTELWHQRDLVQTHIMTICTRVKELFEEEKRDNTAEKSARKWIAFLLCRRDSIETKACRARRSSERVTELLGLDARLENLKIDYDVFTKKIDTIDSIKTTTYRRLLNAQYHGTRAQARDRAEQERKEAQRQRQEKQSLEKEYEDWLREERERIMSEIAEQERLEKQRVKADCEAWKREEREREVLADRARAIKEYNERERKRADSAGVGRTESASVCTGA</sequence>
<feature type="compositionally biased region" description="Basic and acidic residues" evidence="1">
    <location>
        <begin position="320"/>
        <end position="331"/>
    </location>
</feature>
<dbReference type="PROSITE" id="PS50076">
    <property type="entry name" value="DNAJ_2"/>
    <property type="match status" value="1"/>
</dbReference>
<feature type="domain" description="J" evidence="2">
    <location>
        <begin position="6"/>
        <end position="71"/>
    </location>
</feature>
<feature type="compositionally biased region" description="Basic and acidic residues" evidence="1">
    <location>
        <begin position="243"/>
        <end position="263"/>
    </location>
</feature>
<feature type="region of interest" description="Disordered" evidence="1">
    <location>
        <begin position="240"/>
        <end position="263"/>
    </location>
</feature>
<keyword evidence="4" id="KW-1185">Reference proteome</keyword>
<dbReference type="AlphaFoldDB" id="A0AAW0QZ34"/>
<proteinExistence type="predicted"/>
<evidence type="ECO:0000313" key="4">
    <source>
        <dbReference type="Proteomes" id="UP001392437"/>
    </source>
</evidence>
<evidence type="ECO:0000313" key="3">
    <source>
        <dbReference type="EMBL" id="KAK8120266.1"/>
    </source>
</evidence>